<gene>
    <name evidence="2" type="ordered locus">Ocepr_0029</name>
</gene>
<protein>
    <submittedName>
        <fullName evidence="2">Flagellar M-ring protein FliF</fullName>
    </submittedName>
</protein>
<dbReference type="AlphaFoldDB" id="E4U5J2"/>
<dbReference type="Proteomes" id="UP000008722">
    <property type="component" value="Chromosome"/>
</dbReference>
<name>E4U5J2_OCEP5</name>
<keyword evidence="2" id="KW-0969">Cilium</keyword>
<feature type="compositionally biased region" description="Acidic residues" evidence="1">
    <location>
        <begin position="47"/>
        <end position="56"/>
    </location>
</feature>
<reference evidence="2 3" key="2">
    <citation type="journal article" date="2011" name="Stand. Genomic Sci.">
        <title>Complete genome sequence of Oceanithermus profundus type strain (506).</title>
        <authorList>
            <person name="Pati A."/>
            <person name="Zhang X."/>
            <person name="Lapidus A."/>
            <person name="Nolan M."/>
            <person name="Lucas S."/>
            <person name="Del Rio T.G."/>
            <person name="Tice H."/>
            <person name="Cheng J.F."/>
            <person name="Tapia R."/>
            <person name="Han C."/>
            <person name="Goodwin L."/>
            <person name="Pitluck S."/>
            <person name="Liolios K."/>
            <person name="Pagani I."/>
            <person name="Ivanova N."/>
            <person name="Mavromatis K."/>
            <person name="Chen A."/>
            <person name="Palaniappan K."/>
            <person name="Hauser L."/>
            <person name="Jeffries C.D."/>
            <person name="Brambilla E.M."/>
            <person name="Rohl A."/>
            <person name="Mwirichia R."/>
            <person name="Rohde M."/>
            <person name="Tindall B.J."/>
            <person name="Sikorski J."/>
            <person name="Wirth R."/>
            <person name="Goker M."/>
            <person name="Woyke T."/>
            <person name="Detter J.C."/>
            <person name="Bristow J."/>
            <person name="Eisen J.A."/>
            <person name="Markowitz V."/>
            <person name="Hugenholtz P."/>
            <person name="Kyrpides N.C."/>
            <person name="Klenk H.P."/>
            <person name="Land M."/>
        </authorList>
    </citation>
    <scope>NUCLEOTIDE SEQUENCE [LARGE SCALE GENOMIC DNA]</scope>
    <source>
        <strain evidence="3">DSM 14977 / NBRC 100410 / VKM B-2274 / 506</strain>
    </source>
</reference>
<evidence type="ECO:0000256" key="1">
    <source>
        <dbReference type="SAM" id="MobiDB-lite"/>
    </source>
</evidence>
<evidence type="ECO:0000313" key="2">
    <source>
        <dbReference type="EMBL" id="ADR35495.1"/>
    </source>
</evidence>
<dbReference type="HOGENOM" id="CLU_3009826_0_0_0"/>
<keyword evidence="2" id="KW-0282">Flagellum</keyword>
<evidence type="ECO:0000313" key="3">
    <source>
        <dbReference type="Proteomes" id="UP000008722"/>
    </source>
</evidence>
<sequence>MRYACPSCGRWVRPFVEVIAVSCTRCGAYARREEEDQDPLFARGEAPGEEAAEEEG</sequence>
<feature type="region of interest" description="Disordered" evidence="1">
    <location>
        <begin position="37"/>
        <end position="56"/>
    </location>
</feature>
<dbReference type="RefSeq" id="WP_013456665.1">
    <property type="nucleotide sequence ID" value="NC_014761.1"/>
</dbReference>
<dbReference type="KEGG" id="opr:Ocepr_0029"/>
<proteinExistence type="predicted"/>
<keyword evidence="2" id="KW-0966">Cell projection</keyword>
<reference evidence="3" key="1">
    <citation type="submission" date="2010-11" db="EMBL/GenBank/DDBJ databases">
        <title>The complete sequence of chromosome of Oceanithermus profundus DSM 14977.</title>
        <authorList>
            <consortium name="US DOE Joint Genome Institute (JGI-PGF)"/>
            <person name="Lucas S."/>
            <person name="Copeland A."/>
            <person name="Lapidus A."/>
            <person name="Bruce D."/>
            <person name="Goodwin L."/>
            <person name="Pitluck S."/>
            <person name="Kyrpides N."/>
            <person name="Mavromatis K."/>
            <person name="Pagani I."/>
            <person name="Ivanova N."/>
            <person name="Zhang X."/>
            <person name="Brettin T."/>
            <person name="Detter J.C."/>
            <person name="Tapia R."/>
            <person name="Han C."/>
            <person name="Land M."/>
            <person name="Hauser L."/>
            <person name="Markowitz V."/>
            <person name="Cheng J.-F."/>
            <person name="Hugenholtz P."/>
            <person name="Woyke T."/>
            <person name="Wu D."/>
            <person name="Tindall B."/>
            <person name="Faehnrich R."/>
            <person name="Brambilla E."/>
            <person name="Klenk H.-P."/>
            <person name="Eisen J.A."/>
        </authorList>
    </citation>
    <scope>NUCLEOTIDE SEQUENCE [LARGE SCALE GENOMIC DNA]</scope>
    <source>
        <strain evidence="3">DSM 14977 / NBRC 100410 / VKM B-2274 / 506</strain>
    </source>
</reference>
<keyword evidence="3" id="KW-1185">Reference proteome</keyword>
<dbReference type="STRING" id="670487.Ocepr_0029"/>
<dbReference type="EMBL" id="CP002361">
    <property type="protein sequence ID" value="ADR35495.1"/>
    <property type="molecule type" value="Genomic_DNA"/>
</dbReference>
<accession>E4U5J2</accession>
<organism evidence="2 3">
    <name type="scientific">Oceanithermus profundus (strain DSM 14977 / NBRC 100410 / VKM B-2274 / 506)</name>
    <dbReference type="NCBI Taxonomy" id="670487"/>
    <lineage>
        <taxon>Bacteria</taxon>
        <taxon>Thermotogati</taxon>
        <taxon>Deinococcota</taxon>
        <taxon>Deinococci</taxon>
        <taxon>Thermales</taxon>
        <taxon>Thermaceae</taxon>
        <taxon>Oceanithermus</taxon>
    </lineage>
</organism>